<keyword evidence="2" id="KW-1185">Reference proteome</keyword>
<comment type="caution">
    <text evidence="1">The sequence shown here is derived from an EMBL/GenBank/DDBJ whole genome shotgun (WGS) entry which is preliminary data.</text>
</comment>
<accession>A0ACC1B189</accession>
<name>A0ACC1B189_9ROSI</name>
<dbReference type="Proteomes" id="UP001164250">
    <property type="component" value="Chromosome 7"/>
</dbReference>
<organism evidence="1 2">
    <name type="scientific">Pistacia atlantica</name>
    <dbReference type="NCBI Taxonomy" id="434234"/>
    <lineage>
        <taxon>Eukaryota</taxon>
        <taxon>Viridiplantae</taxon>
        <taxon>Streptophyta</taxon>
        <taxon>Embryophyta</taxon>
        <taxon>Tracheophyta</taxon>
        <taxon>Spermatophyta</taxon>
        <taxon>Magnoliopsida</taxon>
        <taxon>eudicotyledons</taxon>
        <taxon>Gunneridae</taxon>
        <taxon>Pentapetalae</taxon>
        <taxon>rosids</taxon>
        <taxon>malvids</taxon>
        <taxon>Sapindales</taxon>
        <taxon>Anacardiaceae</taxon>
        <taxon>Pistacia</taxon>
    </lineage>
</organism>
<sequence length="41" mass="4699">MCITHMSRISSSFTRTNVKCVNSYKCLRIIPKKILQSLSIP</sequence>
<gene>
    <name evidence="1" type="ORF">Patl1_24994</name>
</gene>
<dbReference type="EMBL" id="CM047903">
    <property type="protein sequence ID" value="KAJ0092684.1"/>
    <property type="molecule type" value="Genomic_DNA"/>
</dbReference>
<evidence type="ECO:0000313" key="1">
    <source>
        <dbReference type="EMBL" id="KAJ0092684.1"/>
    </source>
</evidence>
<reference evidence="2" key="1">
    <citation type="journal article" date="2023" name="G3 (Bethesda)">
        <title>Genome assembly and association tests identify interacting loci associated with vigor, precocity, and sex in interspecific pistachio rootstocks.</title>
        <authorList>
            <person name="Palmer W."/>
            <person name="Jacygrad E."/>
            <person name="Sagayaradj S."/>
            <person name="Cavanaugh K."/>
            <person name="Han R."/>
            <person name="Bertier L."/>
            <person name="Beede B."/>
            <person name="Kafkas S."/>
            <person name="Golino D."/>
            <person name="Preece J."/>
            <person name="Michelmore R."/>
        </authorList>
    </citation>
    <scope>NUCLEOTIDE SEQUENCE [LARGE SCALE GENOMIC DNA]</scope>
</reference>
<evidence type="ECO:0000313" key="2">
    <source>
        <dbReference type="Proteomes" id="UP001164250"/>
    </source>
</evidence>
<proteinExistence type="predicted"/>
<protein>
    <submittedName>
        <fullName evidence="1">Uncharacterized protein</fullName>
    </submittedName>
</protein>